<feature type="region of interest" description="Disordered" evidence="3">
    <location>
        <begin position="80"/>
        <end position="116"/>
    </location>
</feature>
<evidence type="ECO:0000256" key="2">
    <source>
        <dbReference type="ARBA" id="ARBA00023002"/>
    </source>
</evidence>
<dbReference type="PANTHER" id="PTHR43477">
    <property type="entry name" value="DIHYDROANTICAPSIN 7-DEHYDROGENASE"/>
    <property type="match status" value="1"/>
</dbReference>
<evidence type="ECO:0000256" key="3">
    <source>
        <dbReference type="SAM" id="MobiDB-lite"/>
    </source>
</evidence>
<dbReference type="Pfam" id="PF13561">
    <property type="entry name" value="adh_short_C2"/>
    <property type="match status" value="1"/>
</dbReference>
<name>A0ABW7X739_9NOCA</name>
<dbReference type="PRINTS" id="PR00081">
    <property type="entry name" value="GDHRDH"/>
</dbReference>
<evidence type="ECO:0000313" key="4">
    <source>
        <dbReference type="EMBL" id="MFI2476905.1"/>
    </source>
</evidence>
<dbReference type="Proteomes" id="UP001611415">
    <property type="component" value="Unassembled WGS sequence"/>
</dbReference>
<dbReference type="InterPro" id="IPR036291">
    <property type="entry name" value="NAD(P)-bd_dom_sf"/>
</dbReference>
<reference evidence="4 5" key="1">
    <citation type="submission" date="2024-10" db="EMBL/GenBank/DDBJ databases">
        <title>The Natural Products Discovery Center: Release of the First 8490 Sequenced Strains for Exploring Actinobacteria Biosynthetic Diversity.</title>
        <authorList>
            <person name="Kalkreuter E."/>
            <person name="Kautsar S.A."/>
            <person name="Yang D."/>
            <person name="Bader C.D."/>
            <person name="Teijaro C.N."/>
            <person name="Fluegel L."/>
            <person name="Davis C.M."/>
            <person name="Simpson J.R."/>
            <person name="Lauterbach L."/>
            <person name="Steele A.D."/>
            <person name="Gui C."/>
            <person name="Meng S."/>
            <person name="Li G."/>
            <person name="Viehrig K."/>
            <person name="Ye F."/>
            <person name="Su P."/>
            <person name="Kiefer A.F."/>
            <person name="Nichols A."/>
            <person name="Cepeda A.J."/>
            <person name="Yan W."/>
            <person name="Fan B."/>
            <person name="Jiang Y."/>
            <person name="Adhikari A."/>
            <person name="Zheng C.-J."/>
            <person name="Schuster L."/>
            <person name="Cowan T.M."/>
            <person name="Smanski M.J."/>
            <person name="Chevrette M.G."/>
            <person name="De Carvalho L.P.S."/>
            <person name="Shen B."/>
        </authorList>
    </citation>
    <scope>NUCLEOTIDE SEQUENCE [LARGE SCALE GENOMIC DNA]</scope>
    <source>
        <strain evidence="4 5">NPDC019275</strain>
    </source>
</reference>
<dbReference type="Gene3D" id="3.40.50.720">
    <property type="entry name" value="NAD(P)-binding Rossmann-like Domain"/>
    <property type="match status" value="1"/>
</dbReference>
<comment type="caution">
    <text evidence="4">The sequence shown here is derived from an EMBL/GenBank/DDBJ whole genome shotgun (WGS) entry which is preliminary data.</text>
</comment>
<accession>A0ABW7X739</accession>
<dbReference type="SUPFAM" id="SSF51735">
    <property type="entry name" value="NAD(P)-binding Rossmann-fold domains"/>
    <property type="match status" value="1"/>
</dbReference>
<evidence type="ECO:0000256" key="1">
    <source>
        <dbReference type="ARBA" id="ARBA00006484"/>
    </source>
</evidence>
<sequence length="116" mass="12462">MQSAALDYAGAGIRVNALVPGTTDTELVRNLSPIGGLPDDAYQVAMRQWAKSNVPGLGRLATPEEIAAFALTLAAPEHRYLTGAQPSTVGRPRTRDQRDRAVSRRTRDSFSGLRTA</sequence>
<evidence type="ECO:0000313" key="5">
    <source>
        <dbReference type="Proteomes" id="UP001611415"/>
    </source>
</evidence>
<proteinExistence type="inferred from homology"/>
<comment type="similarity">
    <text evidence="1">Belongs to the short-chain dehydrogenases/reductases (SDR) family.</text>
</comment>
<dbReference type="InterPro" id="IPR002347">
    <property type="entry name" value="SDR_fam"/>
</dbReference>
<protein>
    <submittedName>
        <fullName evidence="4">SDR family oxidoreductase</fullName>
    </submittedName>
</protein>
<keyword evidence="5" id="KW-1185">Reference proteome</keyword>
<gene>
    <name evidence="4" type="ORF">ACH49W_26280</name>
</gene>
<dbReference type="RefSeq" id="WP_364825316.1">
    <property type="nucleotide sequence ID" value="NZ_JBFAYM010000016.1"/>
</dbReference>
<dbReference type="EMBL" id="JBIRYO010000020">
    <property type="protein sequence ID" value="MFI2476905.1"/>
    <property type="molecule type" value="Genomic_DNA"/>
</dbReference>
<organism evidence="4 5">
    <name type="scientific">Nocardia xishanensis</name>
    <dbReference type="NCBI Taxonomy" id="238964"/>
    <lineage>
        <taxon>Bacteria</taxon>
        <taxon>Bacillati</taxon>
        <taxon>Actinomycetota</taxon>
        <taxon>Actinomycetes</taxon>
        <taxon>Mycobacteriales</taxon>
        <taxon>Nocardiaceae</taxon>
        <taxon>Nocardia</taxon>
    </lineage>
</organism>
<keyword evidence="2" id="KW-0560">Oxidoreductase</keyword>
<dbReference type="PANTHER" id="PTHR43477:SF1">
    <property type="entry name" value="DIHYDROANTICAPSIN 7-DEHYDROGENASE"/>
    <property type="match status" value="1"/>
</dbReference>
<dbReference type="InterPro" id="IPR051122">
    <property type="entry name" value="SDR_DHRS6-like"/>
</dbReference>
<feature type="compositionally biased region" description="Basic and acidic residues" evidence="3">
    <location>
        <begin position="93"/>
        <end position="108"/>
    </location>
</feature>